<evidence type="ECO:0000313" key="6">
    <source>
        <dbReference type="Proteomes" id="UP000614601"/>
    </source>
</evidence>
<dbReference type="PROSITE" id="PS50194">
    <property type="entry name" value="FILAMIN_REPEAT"/>
    <property type="match status" value="17"/>
</dbReference>
<feature type="repeat" description="Filamin" evidence="3">
    <location>
        <begin position="569"/>
        <end position="677"/>
    </location>
</feature>
<feature type="compositionally biased region" description="Polar residues" evidence="4">
    <location>
        <begin position="222"/>
        <end position="241"/>
    </location>
</feature>
<protein>
    <recommendedName>
        <fullName evidence="7">FiLamiN (Actin binding protein) homolog</fullName>
    </recommendedName>
</protein>
<dbReference type="SMART" id="SM00557">
    <property type="entry name" value="IG_FLMN"/>
    <property type="match status" value="16"/>
</dbReference>
<dbReference type="GO" id="GO:0051015">
    <property type="term" value="F:actin filament binding"/>
    <property type="evidence" value="ECO:0007669"/>
    <property type="project" value="InterPro"/>
</dbReference>
<feature type="compositionally biased region" description="Basic and acidic residues" evidence="4">
    <location>
        <begin position="345"/>
        <end position="394"/>
    </location>
</feature>
<feature type="compositionally biased region" description="Polar residues" evidence="4">
    <location>
        <begin position="123"/>
        <end position="145"/>
    </location>
</feature>
<feature type="repeat" description="Filamin" evidence="3">
    <location>
        <begin position="904"/>
        <end position="982"/>
    </location>
</feature>
<feature type="region of interest" description="Disordered" evidence="4">
    <location>
        <begin position="777"/>
        <end position="809"/>
    </location>
</feature>
<feature type="compositionally biased region" description="Basic and acidic residues" evidence="4">
    <location>
        <begin position="795"/>
        <end position="809"/>
    </location>
</feature>
<accession>A0A811LSA5</accession>
<feature type="compositionally biased region" description="Basic and acidic residues" evidence="4">
    <location>
        <begin position="299"/>
        <end position="320"/>
    </location>
</feature>
<proteinExistence type="inferred from homology"/>
<dbReference type="PANTHER" id="PTHR38537">
    <property type="entry name" value="JITTERBUG, ISOFORM N"/>
    <property type="match status" value="1"/>
</dbReference>
<feature type="compositionally biased region" description="Pro residues" evidence="4">
    <location>
        <begin position="323"/>
        <end position="334"/>
    </location>
</feature>
<feature type="repeat" description="Filamin" evidence="3">
    <location>
        <begin position="1208"/>
        <end position="1285"/>
    </location>
</feature>
<feature type="compositionally biased region" description="Basic and acidic residues" evidence="4">
    <location>
        <begin position="255"/>
        <end position="276"/>
    </location>
</feature>
<feature type="repeat" description="Filamin" evidence="3">
    <location>
        <begin position="1474"/>
        <end position="1554"/>
    </location>
</feature>
<dbReference type="Gene3D" id="2.60.40.10">
    <property type="entry name" value="Immunoglobulins"/>
    <property type="match status" value="17"/>
</dbReference>
<feature type="compositionally biased region" description="Low complexity" evidence="4">
    <location>
        <begin position="449"/>
        <end position="461"/>
    </location>
</feature>
<dbReference type="EMBL" id="CAJFDH010000006">
    <property type="protein sequence ID" value="CAD5230269.1"/>
    <property type="molecule type" value="Genomic_DNA"/>
</dbReference>
<evidence type="ECO:0000256" key="4">
    <source>
        <dbReference type="SAM" id="MobiDB-lite"/>
    </source>
</evidence>
<feature type="region of interest" description="Disordered" evidence="4">
    <location>
        <begin position="97"/>
        <end position="145"/>
    </location>
</feature>
<comment type="caution">
    <text evidence="5">The sequence shown here is derived from an EMBL/GenBank/DDBJ whole genome shotgun (WGS) entry which is preliminary data.</text>
</comment>
<comment type="similarity">
    <text evidence="1">Belongs to the filamin family.</text>
</comment>
<dbReference type="InterPro" id="IPR013783">
    <property type="entry name" value="Ig-like_fold"/>
</dbReference>
<feature type="compositionally biased region" description="Basic and acidic residues" evidence="4">
    <location>
        <begin position="427"/>
        <end position="448"/>
    </location>
</feature>
<feature type="repeat" description="Filamin" evidence="3">
    <location>
        <begin position="1095"/>
        <end position="1174"/>
    </location>
</feature>
<evidence type="ECO:0000256" key="2">
    <source>
        <dbReference type="ARBA" id="ARBA00022737"/>
    </source>
</evidence>
<feature type="compositionally biased region" description="Basic and acidic residues" evidence="4">
    <location>
        <begin position="210"/>
        <end position="220"/>
    </location>
</feature>
<feature type="repeat" description="Filamin" evidence="3">
    <location>
        <begin position="15"/>
        <end position="78"/>
    </location>
</feature>
<feature type="repeat" description="Filamin" evidence="3">
    <location>
        <begin position="987"/>
        <end position="1085"/>
    </location>
</feature>
<dbReference type="Pfam" id="PF00630">
    <property type="entry name" value="Filamin"/>
    <property type="match status" value="14"/>
</dbReference>
<dbReference type="GO" id="GO:0030036">
    <property type="term" value="P:actin cytoskeleton organization"/>
    <property type="evidence" value="ECO:0007669"/>
    <property type="project" value="InterPro"/>
</dbReference>
<gene>
    <name evidence="5" type="ORF">BOKJ2_LOCUS14051</name>
</gene>
<feature type="repeat" description="Filamin" evidence="3">
    <location>
        <begin position="2107"/>
        <end position="2200"/>
    </location>
</feature>
<dbReference type="SUPFAM" id="SSF81296">
    <property type="entry name" value="E set domains"/>
    <property type="match status" value="18"/>
</dbReference>
<keyword evidence="2" id="KW-0677">Repeat</keyword>
<dbReference type="Proteomes" id="UP000783686">
    <property type="component" value="Unassembled WGS sequence"/>
</dbReference>
<keyword evidence="6" id="KW-1185">Reference proteome</keyword>
<dbReference type="Proteomes" id="UP000614601">
    <property type="component" value="Unassembled WGS sequence"/>
</dbReference>
<feature type="repeat" description="Filamin" evidence="3">
    <location>
        <begin position="2012"/>
        <end position="2105"/>
    </location>
</feature>
<feature type="region of interest" description="Disordered" evidence="4">
    <location>
        <begin position="2359"/>
        <end position="2384"/>
    </location>
</feature>
<feature type="compositionally biased region" description="Polar residues" evidence="4">
    <location>
        <begin position="286"/>
        <end position="295"/>
    </location>
</feature>
<feature type="repeat" description="Filamin" evidence="3">
    <location>
        <begin position="1386"/>
        <end position="1464"/>
    </location>
</feature>
<feature type="compositionally biased region" description="Basic and acidic residues" evidence="4">
    <location>
        <begin position="566"/>
        <end position="581"/>
    </location>
</feature>
<evidence type="ECO:0000256" key="1">
    <source>
        <dbReference type="ARBA" id="ARBA00009238"/>
    </source>
</evidence>
<feature type="compositionally biased region" description="Basic and acidic residues" evidence="4">
    <location>
        <begin position="462"/>
        <end position="493"/>
    </location>
</feature>
<feature type="region of interest" description="Disordered" evidence="4">
    <location>
        <begin position="188"/>
        <end position="581"/>
    </location>
</feature>
<dbReference type="PANTHER" id="PTHR38537:SF16">
    <property type="entry name" value="CALPONIN-HOMOLOGY (CH) DOMAIN-CONTAINING PROTEIN"/>
    <property type="match status" value="1"/>
</dbReference>
<feature type="repeat" description="Filamin" evidence="3">
    <location>
        <begin position="2201"/>
        <end position="2297"/>
    </location>
</feature>
<feature type="repeat" description="Filamin" evidence="3">
    <location>
        <begin position="1825"/>
        <end position="1927"/>
    </location>
</feature>
<dbReference type="InterPro" id="IPR044801">
    <property type="entry name" value="Filamin"/>
</dbReference>
<feature type="repeat" description="Filamin" evidence="3">
    <location>
        <begin position="1552"/>
        <end position="1646"/>
    </location>
</feature>
<organism evidence="5 6">
    <name type="scientific">Bursaphelenchus okinawaensis</name>
    <dbReference type="NCBI Taxonomy" id="465554"/>
    <lineage>
        <taxon>Eukaryota</taxon>
        <taxon>Metazoa</taxon>
        <taxon>Ecdysozoa</taxon>
        <taxon>Nematoda</taxon>
        <taxon>Chromadorea</taxon>
        <taxon>Rhabditida</taxon>
        <taxon>Tylenchina</taxon>
        <taxon>Tylenchomorpha</taxon>
        <taxon>Aphelenchoidea</taxon>
        <taxon>Aphelenchoididae</taxon>
        <taxon>Bursaphelenchus</taxon>
    </lineage>
</organism>
<feature type="repeat" description="Filamin" evidence="3">
    <location>
        <begin position="1747"/>
        <end position="1827"/>
    </location>
</feature>
<dbReference type="InterPro" id="IPR017868">
    <property type="entry name" value="Filamin/ABP280_repeat-like"/>
</dbReference>
<dbReference type="EMBL" id="CAJFCW020000006">
    <property type="protein sequence ID" value="CAG9127659.1"/>
    <property type="molecule type" value="Genomic_DNA"/>
</dbReference>
<reference evidence="5" key="1">
    <citation type="submission" date="2020-09" db="EMBL/GenBank/DDBJ databases">
        <authorList>
            <person name="Kikuchi T."/>
        </authorList>
    </citation>
    <scope>NUCLEOTIDE SEQUENCE</scope>
    <source>
        <strain evidence="5">SH1</strain>
    </source>
</reference>
<dbReference type="InterPro" id="IPR001298">
    <property type="entry name" value="Filamin/ABP280_rpt"/>
</dbReference>
<sequence length="2384" mass="260835">MDSGYVSQLYVIPAVDAAEAGKGQLEISVNQGKVPNNVQMQDAGRCLVTFIPQHAGTYVIDVTFNGQQVHGCPIQVDVNSKHVGKPLSHAVHHKSGGVAVAGASSPAPSTIERGPSSAYFSGGSPQIDTSFQSPVSPLFQSQHSPRSPILVQRSSEGQYATGDQGLKSPRLVDLARADQAGRMGYTVAQYGEGQEGNSESYRTSRYFGDSTDRAEFKPTGRSDYSSPSRTDYGSPSRTEYTSPRRDYTSPSRTDYGTRTEYSTKHTEFTSKDRTEALRSPPHGDSTVDSGLGSTVTKHRYFESSDSRPHSTVEPEWRKSLIEQPPPVPKSPPPEESAQFQMTRSAEMKLYDDKLKTEDLTYKKGVGEEGYDYKVTSEKYKPGARSHVSEGHRQFSEGQQASPAPLGDVAPVSKYEPEVQRPSSRYESTVKYEVPPKDEFSATRHEARGEFSSAARQESAASRQEELPYKPESHRQYDEPPKDYDEPLKTEKSEAQPLQKATEIHGVPFEAAVERRPTTEYTPGHRRQPSGAQSTPATPGSQRRIEESGGESRSSSKPNTPRLSLKFGRDKSKDPNKGFEFGKSKFTSKHEIVRRGKDVDVKLENLKLSKEDQLRIVVLPPSSSKSEDPNAAPDLPHRVKKSGKTYEISFHPSEVGTHKVLAFVNDQPHPHSPFPIRVYDSSQIIVGEIVPQSFVNDTVEFTVDAGRAGFGNLEMAIKDNDDAIIPSHVNQLESGSAKFLVTFNPTSVGTHTVNITFNKEVIKGSPFAVQIVDPADGSAGDLSKTKDKSKQKKKDVKKDKTNGLPKLKDNKPVVNKLPSLSRVRESAHITVQIPQATDVVSAVVTDSTKEKLPVEVFEEELGLRRIEFVPQRVGDHDISVNVNGHEVNGSPFTCRAYDPSKIVVGVVPDGVVNKPVHFVVDASEGGVGNLEVAVNEGKIPSMAHPLGQHKYDISFVPRENVDHHVSVRFNNEPVPGSPFLCRLLSSLQVRAAGPGLERIAVGRETEFEITVDEPDTGKPLANPALPSVSVLDVKGNRIPVTVQKDPRSSEAGRFLSSYTPKVVGNHQIEVVYDNEPIPGSPFSVKAFDASCCRLILEEQAIVGKACTFLIDAAKAGAGNMEIIVSVDNKNVPNFVQPEGQARFKVFFTPQEVKDHVISVKFNSEPIPGSPLKCPVYAEKTLSYEPNYSVPPPVPSTPPPEQELKLVGDLRSAQIGRPKGFSIDSPHPGADCNVVITGPNGRRVSVELVRMDEGFDVEFTPKEEGQYEIDIQLSGKTVIVTQCTVEAAVATTSAIPDHVTCGEVLEFNVNLGKTNRNEIRIEVRSEDGTLVPSTSQLSTNNNNIHVCCTVHKPGRYSAIIYQNNQIIEEHFFNATPSNECVSFYAFNEKALVDQSAKFELEVAEGLDSHLHIEVTDPDGNSVPVSMHRKEGRSYEADWLPKREGLHVVSVLVKNQPVAGSPRQVNVLDLSTVQLIGLENSVVGTQQKFNLDWTNSGGSTASVKVTYNNKDMVPCQMKRLKHGLHSCTFIPSDPGLYLVDVYVDDVQLPECPYEVIVSDTNAVRARGDALTHAQKGKTARFEVVIGDGGRSDLDVVITDSTKSPLPVRCYKQQDQSYWVEFTPETIGEHIIEVTFADFPVNGSPFHCEVVDPKKVKVSGLDETIQQRHITRVLVDRTEAGKGQLDFEVSDPQGQELKVDRVRTAPEVDSFTFLPSKLGQHKVLINFAGFPVQGAKDFTVVEYGGAPKLEGPASQSVVEVDKTAKLWLESKNGGLKIDVRDQLGNKIRHQLAKAEHGATEISFVPANVGKYSVDVHLNNKALSEKPLEVTVVDPRKVVVNDETARADGTFVLGIGQKNIIDVDATAAGHGDLNVEVRDASGELLPAREARAESQGRGKHRLILQPSKKGALKIYLYYSGLPVPSAYPLMAVAETGGANVRRSSADQAKIYSTEAGRGYGSRGQSVEHTTHYSTSEARPHSTEQRTRSSTEYTTTHRTNVEQTKNFGASSDNIHHSLRTSADQTVRVHGEGLSRAIVKEPAEFIIDASQAPRAKITAQLIGEQNDIPVRLQEKSNNIYKAVYTPLAGGDYELIVKIDGKPLREQPFVVHVQSFTTPAGQIEVDTKNLKLGIINEDIKTVIDARKAGSGQLSAQCEGPTQLEYCELYDNRDGTYVLRVQPKELGRHVLSIKYANEHVPGSPFVFNVSNPPDASKVKVYGPGVEHGILATFKSNFVVETKGAGAGQLTVRVRGPKGAFNVEMQRDRQQDRTIHCKYEPKEPGDYQVEVKWHGQHVPGSPFMVMIVDTEQELQRFLAGEAPSPQPATPFVPPGWVGPPPPGMIPPPFSPALAASPYGPVPVGMIPPPHMRGRRSGPPAVMGPPQPIYGRRPY</sequence>
<evidence type="ECO:0000256" key="3">
    <source>
        <dbReference type="PROSITE-ProRule" id="PRU00087"/>
    </source>
</evidence>
<feature type="region of interest" description="Disordered" evidence="4">
    <location>
        <begin position="1948"/>
        <end position="1989"/>
    </location>
</feature>
<dbReference type="OrthoDB" id="18740at2759"/>
<name>A0A811LSA5_9BILA</name>
<feature type="repeat" description="Filamin" evidence="3">
    <location>
        <begin position="686"/>
        <end position="770"/>
    </location>
</feature>
<feature type="compositionally biased region" description="Basic and acidic residues" evidence="4">
    <location>
        <begin position="1972"/>
        <end position="1983"/>
    </location>
</feature>
<feature type="repeat" description="Filamin" evidence="3">
    <location>
        <begin position="1644"/>
        <end position="1737"/>
    </location>
</feature>
<evidence type="ECO:0008006" key="7">
    <source>
        <dbReference type="Google" id="ProtNLM"/>
    </source>
</evidence>
<evidence type="ECO:0000313" key="5">
    <source>
        <dbReference type="EMBL" id="CAD5230269.1"/>
    </source>
</evidence>
<feature type="compositionally biased region" description="Polar residues" evidence="4">
    <location>
        <begin position="1957"/>
        <end position="1971"/>
    </location>
</feature>
<feature type="compositionally biased region" description="Polar residues" evidence="4">
    <location>
        <begin position="529"/>
        <end position="538"/>
    </location>
</feature>
<dbReference type="FunFam" id="2.60.40.10:FF:001145">
    <property type="entry name" value="Jitterbug, isoform I"/>
    <property type="match status" value="1"/>
</dbReference>
<feature type="repeat" description="Filamin" evidence="3">
    <location>
        <begin position="790"/>
        <end position="895"/>
    </location>
</feature>
<dbReference type="InterPro" id="IPR014756">
    <property type="entry name" value="Ig_E-set"/>
</dbReference>